<dbReference type="OrthoDB" id="20872at2759"/>
<evidence type="ECO:0000256" key="1">
    <source>
        <dbReference type="ARBA" id="ARBA00022737"/>
    </source>
</evidence>
<evidence type="ECO:0000256" key="2">
    <source>
        <dbReference type="ARBA" id="ARBA00023043"/>
    </source>
</evidence>
<reference evidence="4" key="2">
    <citation type="submission" date="2025-09" db="UniProtKB">
        <authorList>
            <consortium name="Ensembl"/>
        </authorList>
    </citation>
    <scope>IDENTIFICATION</scope>
</reference>
<evidence type="ECO:0000313" key="5">
    <source>
        <dbReference type="Proteomes" id="UP000694559"/>
    </source>
</evidence>
<dbReference type="SMART" id="SM00248">
    <property type="entry name" value="ANK"/>
    <property type="match status" value="11"/>
</dbReference>
<dbReference type="Ensembl" id="ENSNNAT00000017428.1">
    <property type="protein sequence ID" value="ENSNNAP00000016609.1"/>
    <property type="gene ID" value="ENSNNAG00000010866.1"/>
</dbReference>
<dbReference type="PANTHER" id="PTHR24123">
    <property type="entry name" value="ANKYRIN REPEAT-CONTAINING"/>
    <property type="match status" value="1"/>
</dbReference>
<dbReference type="PRINTS" id="PR01415">
    <property type="entry name" value="ANKYRIN"/>
</dbReference>
<protein>
    <submittedName>
        <fullName evidence="4">Uncharacterized protein</fullName>
    </submittedName>
</protein>
<sequence>PPGLADRKRQSLDNVPTVFDLVRKGILSDLEKALNLTDVNATNSANETLLHVAATHGHLEIIDYLISKGAKLEVKDNKGRTPLHRAAEKGHDKAVNRLLQAGANMYSLDQEGRTPFHLANQNQHMHILRNILKEEARRHKNQHNFLHRAALKDDSDLVQVLLKNGALVDARDERGQTALSYAVSQGHEKTVKVLGLSSEAMVSALFKAVEKDLHGIVAALIERGTDINVRNEEQHTPLLVACKMGKIKSAKVLIEKGANLKDKAPNLNSPLHLAVEAGAFSIAQMLLQKGIDPNITAQGNQTPLHVAAIYNRGALVDLLIEGGAKIDAVTTELFTPLHVASDKGHTDVALKLLQHKANVHLKNKKTPLHLAAEHGHSNLIDFLLSNGSAINALDNNKDTPLHCACKAGHFDSVRALLNWSAPDKANLQAANSLKKTPLQVAESSICRGGIIVRPSIFNRSSERSN</sequence>
<dbReference type="PROSITE" id="PS50088">
    <property type="entry name" value="ANK_REPEAT"/>
    <property type="match status" value="10"/>
</dbReference>
<dbReference type="InterPro" id="IPR036770">
    <property type="entry name" value="Ankyrin_rpt-contain_sf"/>
</dbReference>
<feature type="repeat" description="ANK" evidence="3">
    <location>
        <begin position="111"/>
        <end position="143"/>
    </location>
</feature>
<dbReference type="Gene3D" id="1.25.40.20">
    <property type="entry name" value="Ankyrin repeat-containing domain"/>
    <property type="match status" value="6"/>
</dbReference>
<keyword evidence="2 3" id="KW-0040">ANK repeat</keyword>
<evidence type="ECO:0000256" key="3">
    <source>
        <dbReference type="PROSITE-ProRule" id="PRU00023"/>
    </source>
</evidence>
<dbReference type="GeneTree" id="ENSGT00940000165489"/>
<dbReference type="Pfam" id="PF13606">
    <property type="entry name" value="Ank_3"/>
    <property type="match status" value="1"/>
</dbReference>
<keyword evidence="5" id="KW-1185">Reference proteome</keyword>
<feature type="repeat" description="ANK" evidence="3">
    <location>
        <begin position="45"/>
        <end position="77"/>
    </location>
</feature>
<feature type="repeat" description="ANK" evidence="3">
    <location>
        <begin position="299"/>
        <end position="331"/>
    </location>
</feature>
<proteinExistence type="predicted"/>
<feature type="repeat" description="ANK" evidence="3">
    <location>
        <begin position="396"/>
        <end position="421"/>
    </location>
</feature>
<accession>A0A8C6XN30</accession>
<feature type="repeat" description="ANK" evidence="3">
    <location>
        <begin position="141"/>
        <end position="173"/>
    </location>
</feature>
<feature type="repeat" description="ANK" evidence="3">
    <location>
        <begin position="78"/>
        <end position="110"/>
    </location>
</feature>
<dbReference type="PROSITE" id="PS50297">
    <property type="entry name" value="ANK_REP_REGION"/>
    <property type="match status" value="9"/>
</dbReference>
<keyword evidence="1" id="KW-0677">Repeat</keyword>
<feature type="repeat" description="ANK" evidence="3">
    <location>
        <begin position="332"/>
        <end position="364"/>
    </location>
</feature>
<feature type="repeat" description="ANK" evidence="3">
    <location>
        <begin position="266"/>
        <end position="298"/>
    </location>
</feature>
<dbReference type="Pfam" id="PF12796">
    <property type="entry name" value="Ank_2"/>
    <property type="match status" value="4"/>
</dbReference>
<feature type="repeat" description="ANK" evidence="3">
    <location>
        <begin position="363"/>
        <end position="395"/>
    </location>
</feature>
<name>A0A8C6XN30_NAJNA</name>
<dbReference type="InterPro" id="IPR051165">
    <property type="entry name" value="Multifunctional_ANK_Repeat"/>
</dbReference>
<dbReference type="AlphaFoldDB" id="A0A8C6XN30"/>
<dbReference type="InterPro" id="IPR002110">
    <property type="entry name" value="Ankyrin_rpt"/>
</dbReference>
<dbReference type="PANTHER" id="PTHR24123:SF33">
    <property type="entry name" value="PROTEIN HOS4"/>
    <property type="match status" value="1"/>
</dbReference>
<reference evidence="4" key="1">
    <citation type="submission" date="2025-08" db="UniProtKB">
        <authorList>
            <consortium name="Ensembl"/>
        </authorList>
    </citation>
    <scope>IDENTIFICATION</scope>
</reference>
<dbReference type="Proteomes" id="UP000694559">
    <property type="component" value="Unplaced"/>
</dbReference>
<organism evidence="4 5">
    <name type="scientific">Naja naja</name>
    <name type="common">Indian cobra</name>
    <dbReference type="NCBI Taxonomy" id="35670"/>
    <lineage>
        <taxon>Eukaryota</taxon>
        <taxon>Metazoa</taxon>
        <taxon>Chordata</taxon>
        <taxon>Craniata</taxon>
        <taxon>Vertebrata</taxon>
        <taxon>Euteleostomi</taxon>
        <taxon>Lepidosauria</taxon>
        <taxon>Squamata</taxon>
        <taxon>Bifurcata</taxon>
        <taxon>Unidentata</taxon>
        <taxon>Episquamata</taxon>
        <taxon>Toxicofera</taxon>
        <taxon>Serpentes</taxon>
        <taxon>Colubroidea</taxon>
        <taxon>Elapidae</taxon>
        <taxon>Elapinae</taxon>
        <taxon>Naja</taxon>
    </lineage>
</organism>
<dbReference type="SUPFAM" id="SSF48403">
    <property type="entry name" value="Ankyrin repeat"/>
    <property type="match status" value="2"/>
</dbReference>
<evidence type="ECO:0000313" key="4">
    <source>
        <dbReference type="Ensembl" id="ENSNNAP00000016609.1"/>
    </source>
</evidence>
<feature type="repeat" description="ANK" evidence="3">
    <location>
        <begin position="233"/>
        <end position="265"/>
    </location>
</feature>